<dbReference type="OrthoDB" id="1938320at2759"/>
<keyword evidence="3" id="KW-0418">Kinase</keyword>
<reference evidence="3" key="1">
    <citation type="submission" date="2025-08" db="UniProtKB">
        <authorList>
            <consortium name="RefSeq"/>
        </authorList>
    </citation>
    <scope>IDENTIFICATION</scope>
    <source>
        <tissue evidence="3">Leaves</tissue>
    </source>
</reference>
<feature type="compositionally biased region" description="Low complexity" evidence="1">
    <location>
        <begin position="281"/>
        <end position="293"/>
    </location>
</feature>
<dbReference type="PANTHER" id="PTHR33312">
    <property type="entry name" value="MEMBRANE-ASSOCIATED KINASE REGULATOR 4-RELATED"/>
    <property type="match status" value="1"/>
</dbReference>
<dbReference type="GeneID" id="109021596"/>
<dbReference type="FunCoup" id="A0A2I4HUG3">
    <property type="interactions" value="1204"/>
</dbReference>
<accession>A0A2I4HUG3</accession>
<evidence type="ECO:0000313" key="2">
    <source>
        <dbReference type="Proteomes" id="UP000235220"/>
    </source>
</evidence>
<dbReference type="GO" id="GO:0016301">
    <property type="term" value="F:kinase activity"/>
    <property type="evidence" value="ECO:0007669"/>
    <property type="project" value="UniProtKB-KW"/>
</dbReference>
<dbReference type="GO" id="GO:0005886">
    <property type="term" value="C:plasma membrane"/>
    <property type="evidence" value="ECO:0007669"/>
    <property type="project" value="InterPro"/>
</dbReference>
<gene>
    <name evidence="3" type="primary">LOC109021596</name>
</gene>
<protein>
    <submittedName>
        <fullName evidence="3">Probable membrane-associated kinase regulator 4</fullName>
    </submittedName>
</protein>
<keyword evidence="2" id="KW-1185">Reference proteome</keyword>
<keyword evidence="3" id="KW-0808">Transferase</keyword>
<evidence type="ECO:0000313" key="3">
    <source>
        <dbReference type="RefSeq" id="XP_018859796.2"/>
    </source>
</evidence>
<organism evidence="2 3">
    <name type="scientific">Juglans regia</name>
    <name type="common">English walnut</name>
    <dbReference type="NCBI Taxonomy" id="51240"/>
    <lineage>
        <taxon>Eukaryota</taxon>
        <taxon>Viridiplantae</taxon>
        <taxon>Streptophyta</taxon>
        <taxon>Embryophyta</taxon>
        <taxon>Tracheophyta</taxon>
        <taxon>Spermatophyta</taxon>
        <taxon>Magnoliopsida</taxon>
        <taxon>eudicotyledons</taxon>
        <taxon>Gunneridae</taxon>
        <taxon>Pentapetalae</taxon>
        <taxon>rosids</taxon>
        <taxon>fabids</taxon>
        <taxon>Fagales</taxon>
        <taxon>Juglandaceae</taxon>
        <taxon>Juglans</taxon>
    </lineage>
</organism>
<dbReference type="InterPro" id="IPR039620">
    <property type="entry name" value="BKI1/MAKR1/3/4"/>
</dbReference>
<proteinExistence type="predicted"/>
<dbReference type="InParanoid" id="A0A2I4HUG3"/>
<sequence length="371" mass="41179">MATNQPSYYNHADEDYIDMELSSSSNFFCYSIRSPPQTREFEFQMTSISHEKEPTTSPADELFYRGNLLPLHLPPRLQMVRKILESSSSTTTEHDKAAHEEEALEENYGIPLIISSSTTPTNTSTPLESCNISPSESCRVSTELNPGEYFFQWPTETSGFINGDRPKRSWSKKLKQIKQFALGQKLKASRSYLKSLFSKSGCSNESSCAKAAACNVEAKVPSKEEDCLQQFTKAAKKNPFDGYQISTTLMKSIEREMLEESVTTHRRSFSGVIQRPSATKSSSSSTSSSGSSSFSFGSSGFYDLQLLKRSCSANSETEGSIEEAIAHCKQSQRLYSSPRVASEAGVCSQLFASRTAVCEDINEQRRGFCSI</sequence>
<name>A0A2I4HUG3_JUGRE</name>
<dbReference type="GO" id="GO:0019210">
    <property type="term" value="F:kinase inhibitor activity"/>
    <property type="evidence" value="ECO:0007669"/>
    <property type="project" value="InterPro"/>
</dbReference>
<dbReference type="RefSeq" id="XP_018859796.2">
    <property type="nucleotide sequence ID" value="XM_019004251.2"/>
</dbReference>
<evidence type="ECO:0000256" key="1">
    <source>
        <dbReference type="SAM" id="MobiDB-lite"/>
    </source>
</evidence>
<dbReference type="AlphaFoldDB" id="A0A2I4HUG3"/>
<dbReference type="STRING" id="51240.A0A2I4HUG3"/>
<dbReference type="KEGG" id="jre:109021596"/>
<dbReference type="Proteomes" id="UP000235220">
    <property type="component" value="Chromosome 3"/>
</dbReference>
<dbReference type="PANTHER" id="PTHR33312:SF21">
    <property type="entry name" value="MEMBRANE-ASSOCIATED KINASE REGULATOR 3-RELATED"/>
    <property type="match status" value="1"/>
</dbReference>
<feature type="region of interest" description="Disordered" evidence="1">
    <location>
        <begin position="265"/>
        <end position="293"/>
    </location>
</feature>